<evidence type="ECO:0000313" key="2">
    <source>
        <dbReference type="EMBL" id="MBD2499487.1"/>
    </source>
</evidence>
<evidence type="ECO:0000256" key="1">
    <source>
        <dbReference type="SAM" id="SignalP"/>
    </source>
</evidence>
<name>A0ABR8CXE7_9NOST</name>
<keyword evidence="1" id="KW-0732">Signal</keyword>
<proteinExistence type="predicted"/>
<feature type="chain" id="PRO_5045400493" evidence="1">
    <location>
        <begin position="21"/>
        <end position="204"/>
    </location>
</feature>
<protein>
    <submittedName>
        <fullName evidence="2">Uncharacterized protein</fullName>
    </submittedName>
</protein>
<keyword evidence="3" id="KW-1185">Reference proteome</keyword>
<comment type="caution">
    <text evidence="2">The sequence shown here is derived from an EMBL/GenBank/DDBJ whole genome shotgun (WGS) entry which is preliminary data.</text>
</comment>
<accession>A0ABR8CXE7</accession>
<evidence type="ECO:0000313" key="3">
    <source>
        <dbReference type="Proteomes" id="UP000661112"/>
    </source>
</evidence>
<dbReference type="Proteomes" id="UP000661112">
    <property type="component" value="Unassembled WGS sequence"/>
</dbReference>
<gene>
    <name evidence="2" type="ORF">H6G83_02455</name>
</gene>
<organism evidence="2 3">
    <name type="scientific">Anabaena azotica FACHB-119</name>
    <dbReference type="NCBI Taxonomy" id="947527"/>
    <lineage>
        <taxon>Bacteria</taxon>
        <taxon>Bacillati</taxon>
        <taxon>Cyanobacteriota</taxon>
        <taxon>Cyanophyceae</taxon>
        <taxon>Nostocales</taxon>
        <taxon>Nostocaceae</taxon>
        <taxon>Anabaena</taxon>
        <taxon>Anabaena azotica</taxon>
    </lineage>
</organism>
<dbReference type="EMBL" id="JACJSG010000002">
    <property type="protein sequence ID" value="MBD2499487.1"/>
    <property type="molecule type" value="Genomic_DNA"/>
</dbReference>
<dbReference type="RefSeq" id="WP_190466389.1">
    <property type="nucleotide sequence ID" value="NZ_JACJSG010000002.1"/>
</dbReference>
<reference evidence="2 3" key="1">
    <citation type="journal article" date="2020" name="ISME J.">
        <title>Comparative genomics reveals insights into cyanobacterial evolution and habitat adaptation.</title>
        <authorList>
            <person name="Chen M.Y."/>
            <person name="Teng W.K."/>
            <person name="Zhao L."/>
            <person name="Hu C.X."/>
            <person name="Zhou Y.K."/>
            <person name="Han B.P."/>
            <person name="Song L.R."/>
            <person name="Shu W.S."/>
        </authorList>
    </citation>
    <scope>NUCLEOTIDE SEQUENCE [LARGE SCALE GENOMIC DNA]</scope>
    <source>
        <strain evidence="2 3">FACHB-119</strain>
    </source>
</reference>
<feature type="signal peptide" evidence="1">
    <location>
        <begin position="1"/>
        <end position="20"/>
    </location>
</feature>
<sequence length="204" mass="22668">MKFLKVALVVTVILVNWVFAQPSWADKPNFTKNPDYIEVTKTIKKLQENTQGTVSEDVQSQIDELQFQKAAIESGMTWGQCRNQTGKTIAIYGPVPEESNSKYDNQLYFLANDQTTPDGWDCQGVYLPKDVKVASLDNTGAVAVKVMDGTQLSVKKNPDTSELELNQPSAKVINPDESKWFIPNVSQAFVDSRIPSTFATGEND</sequence>